<dbReference type="EMBL" id="JAVJGV010000033">
    <property type="protein sequence ID" value="MDR5603322.1"/>
    <property type="molecule type" value="Genomic_DNA"/>
</dbReference>
<reference evidence="1 2" key="1">
    <citation type="submission" date="2023-08" db="EMBL/GenBank/DDBJ databases">
        <title>Whole genome sequencing of Staphylococcus coagulans NN-2474.</title>
        <authorList>
            <person name="Kropotov V.S."/>
            <person name="Boriskina E.V."/>
            <person name="Gordinskaya N.A."/>
            <person name="Shkurkina I.S."/>
            <person name="Kryazhev D.V."/>
            <person name="Alekseeva A.E."/>
            <person name="Makhova M.A."/>
        </authorList>
    </citation>
    <scope>NUCLEOTIDE SEQUENCE [LARGE SCALE GENOMIC DNA]</scope>
    <source>
        <strain evidence="1 2">NN-2474</strain>
    </source>
</reference>
<organism evidence="1 2">
    <name type="scientific">Staphylococcus coagulans</name>
    <dbReference type="NCBI Taxonomy" id="74706"/>
    <lineage>
        <taxon>Bacteria</taxon>
        <taxon>Bacillati</taxon>
        <taxon>Bacillota</taxon>
        <taxon>Bacilli</taxon>
        <taxon>Bacillales</taxon>
        <taxon>Staphylococcaceae</taxon>
        <taxon>Staphylococcus</taxon>
    </lineage>
</organism>
<sequence length="114" mass="13307">MKNVEIQNYIKGQKEKILDEGILEVKELLYLMSRTAIGEETETREVVVKRGEYVRNPDTNRMNVIYNEHVETIDVPAKISDRNKAREMLVKYHSLFTDKLDVSLVAPEFVDDIH</sequence>
<evidence type="ECO:0000313" key="2">
    <source>
        <dbReference type="Proteomes" id="UP001255050"/>
    </source>
</evidence>
<proteinExistence type="predicted"/>
<dbReference type="PANTHER" id="PTHR41328">
    <property type="entry name" value="TERMINASE SMALL SUBUNIT-RELATED"/>
    <property type="match status" value="1"/>
</dbReference>
<name>A0ABU1EYX9_9STAP</name>
<dbReference type="InterPro" id="IPR005335">
    <property type="entry name" value="Terminase_ssu"/>
</dbReference>
<dbReference type="RefSeq" id="WP_309551422.1">
    <property type="nucleotide sequence ID" value="NZ_JAVJGV010000033.1"/>
</dbReference>
<dbReference type="InterPro" id="IPR052404">
    <property type="entry name" value="SPP1-like_terminase"/>
</dbReference>
<dbReference type="Pfam" id="PF03592">
    <property type="entry name" value="Terminase_2"/>
    <property type="match status" value="1"/>
</dbReference>
<dbReference type="PANTHER" id="PTHR41328:SF2">
    <property type="entry name" value="TERMINASE SMALL SUBUNIT"/>
    <property type="match status" value="1"/>
</dbReference>
<comment type="caution">
    <text evidence="1">The sequence shown here is derived from an EMBL/GenBank/DDBJ whole genome shotgun (WGS) entry which is preliminary data.</text>
</comment>
<dbReference type="Proteomes" id="UP001255050">
    <property type="component" value="Unassembled WGS sequence"/>
</dbReference>
<keyword evidence="2" id="KW-1185">Reference proteome</keyword>
<accession>A0ABU1EYX9</accession>
<evidence type="ECO:0000313" key="1">
    <source>
        <dbReference type="EMBL" id="MDR5603322.1"/>
    </source>
</evidence>
<protein>
    <submittedName>
        <fullName evidence="1">Terminase small subunit</fullName>
    </submittedName>
</protein>
<dbReference type="Gene3D" id="6.10.140.2160">
    <property type="match status" value="1"/>
</dbReference>
<gene>
    <name evidence="1" type="ORF">RCO12_07705</name>
</gene>